<keyword evidence="2" id="KW-1185">Reference proteome</keyword>
<accession>A0ACD3T4J8</accession>
<comment type="caution">
    <text evidence="1">The sequence shown here is derived from an EMBL/GenBank/DDBJ whole genome shotgun (WGS) entry which is preliminary data.</text>
</comment>
<organism evidence="1 2">
    <name type="scientific">Photobacterium damselae</name>
    <dbReference type="NCBI Taxonomy" id="38293"/>
    <lineage>
        <taxon>Bacteria</taxon>
        <taxon>Pseudomonadati</taxon>
        <taxon>Pseudomonadota</taxon>
        <taxon>Gammaproteobacteria</taxon>
        <taxon>Vibrionales</taxon>
        <taxon>Vibrionaceae</taxon>
        <taxon>Photobacterium</taxon>
    </lineage>
</organism>
<reference evidence="1" key="1">
    <citation type="submission" date="2018-03" db="EMBL/GenBank/DDBJ databases">
        <title>Genomic characterization of a polymicrobial infection associated with a disease outbreak in Pacific white shrimp (Litopenaeus vannamei).</title>
        <authorList>
            <person name="Turner J.W."/>
            <person name="Bachand P.T."/>
            <person name="Tallman J."/>
            <person name="Elledge N.C."/>
            <person name="Pinnell L.J."/>
            <person name="Laughlin R.C."/>
            <person name="Zimba P.V."/>
        </authorList>
    </citation>
    <scope>NUCLEOTIDE SEQUENCE</scope>
    <source>
        <strain evidence="1">Hep-2b-22</strain>
    </source>
</reference>
<dbReference type="EMBL" id="PZOJ01000011">
    <property type="protein sequence ID" value="TMX77290.1"/>
    <property type="molecule type" value="Genomic_DNA"/>
</dbReference>
<dbReference type="Proteomes" id="UP000718715">
    <property type="component" value="Unassembled WGS sequence"/>
</dbReference>
<gene>
    <name evidence="1" type="ORF">DA092_05035</name>
</gene>
<name>A0ACD3T4J8_PHODM</name>
<evidence type="ECO:0000313" key="1">
    <source>
        <dbReference type="EMBL" id="TMX77290.1"/>
    </source>
</evidence>
<sequence>MIYNLCLINYIFSLFLIMSYKTTTLGNAAISASSYSYLLPAMQRPYVWETSDAIKLFESIYKGFPIGTALLWETKATGNLDLGANRVYKIPSNKTCNNELFDYNIYDGDNITLVLDGQQRLTTINIALNGYWETKKRESLKMYFDMDKTPDDKEPFKIAESVTGVNFIPCRDIMRWRTKELFDDYIYHKGITNTGWLSNLAMLYECFWSDEAFCYGVCKARDMAEAVEIFIASNSSGKTLDQTDLIMAYLSTSWNTIDAKVEVKDLVTELNQKFYKSNPFSTKSVLKTFLCISYGLDGKLLTSSMSGLLKSLKADLIDELEKQWGAYRKAIVDTCTLIDRWGIAKSGLLKSTNAIIPIILWLMKNKIDITSETTDVVNSLELARRWLLISVVNGVFSAQTDLAITATRKSIMESGLVFPLRELMKDSNLHGKHNLTNTPSIHDFISGLGYSKDNVQISLLLYLVRGSFPKGIERDTKYDLDHIFSKTEYNNFEAVHSIGNIQLMPSGDNKRKGNMGASVLWKSDRYGEEFLRMNVLPVDSTDVDNPHENIYNLPEKLVSNRISDLAVFINSLVNLY</sequence>
<protein>
    <submittedName>
        <fullName evidence="1">Uncharacterized protein</fullName>
    </submittedName>
</protein>
<proteinExistence type="predicted"/>
<evidence type="ECO:0000313" key="2">
    <source>
        <dbReference type="Proteomes" id="UP000718715"/>
    </source>
</evidence>